<sequence length="467" mass="52602">MKNYNRALFLLLVLFTASHAGFSQGYRIQATIKGLADSSLVIGHYSRNNTTFVPKDTAKADANGKVVFEGKTDLPGGLYVILFPGNRSWVELVYSGKEPNFSIETDTVDAIGNMKVTGSTENELFYTYQKKLKSGALEIESLKKSGSTDAGAKIRALQDSFNAYRLKTLADNPQAFTVKLLKMSADPEVPAAPKLANGKPDSIWVFNYYKAHYWDNFDFSDARIINTPFLEPKLDRYIKNLVVQRPDSLIKDADMLAKKASANKDVKSQVVLYITNQYENPKTVGTEAVWVHMAQKYYLSGEMGTSEDVKKRITEKVNTLKDLLVDKTFPALTLTDPAGKKISVQGLDANYSVIFFYSPTCGHCKEAAPKLKAFYEKNKANGIKIMTVSTDHNMEEWKTFIKEQHLEDVPNGFDALNQIDFLKKFDVVTTPTIYILDKNKKIIARKMPVEQLEDFLNYYQSKLARKL</sequence>
<evidence type="ECO:0000256" key="1">
    <source>
        <dbReference type="SAM" id="SignalP"/>
    </source>
</evidence>
<keyword evidence="3" id="KW-0413">Isomerase</keyword>
<evidence type="ECO:0000259" key="2">
    <source>
        <dbReference type="PROSITE" id="PS51352"/>
    </source>
</evidence>
<dbReference type="CDD" id="cd02966">
    <property type="entry name" value="TlpA_like_family"/>
    <property type="match status" value="1"/>
</dbReference>
<organism evidence="3 4">
    <name type="scientific">Dyadobacter psychrophilus</name>
    <dbReference type="NCBI Taxonomy" id="651661"/>
    <lineage>
        <taxon>Bacteria</taxon>
        <taxon>Pseudomonadati</taxon>
        <taxon>Bacteroidota</taxon>
        <taxon>Cytophagia</taxon>
        <taxon>Cytophagales</taxon>
        <taxon>Spirosomataceae</taxon>
        <taxon>Dyadobacter</taxon>
    </lineage>
</organism>
<dbReference type="SUPFAM" id="SSF52833">
    <property type="entry name" value="Thioredoxin-like"/>
    <property type="match status" value="1"/>
</dbReference>
<dbReference type="InterPro" id="IPR013766">
    <property type="entry name" value="Thioredoxin_domain"/>
</dbReference>
<dbReference type="InterPro" id="IPR050553">
    <property type="entry name" value="Thioredoxin_ResA/DsbE_sf"/>
</dbReference>
<gene>
    <name evidence="3" type="ORF">SAMN05660293_03373</name>
</gene>
<dbReference type="Pfam" id="PF00578">
    <property type="entry name" value="AhpC-TSA"/>
    <property type="match status" value="1"/>
</dbReference>
<feature type="domain" description="Thioredoxin" evidence="2">
    <location>
        <begin position="323"/>
        <end position="464"/>
    </location>
</feature>
<evidence type="ECO:0000313" key="4">
    <source>
        <dbReference type="Proteomes" id="UP000190897"/>
    </source>
</evidence>
<keyword evidence="1" id="KW-0732">Signal</keyword>
<dbReference type="Pfam" id="PF17127">
    <property type="entry name" value="DUF5106"/>
    <property type="match status" value="1"/>
</dbReference>
<dbReference type="InterPro" id="IPR036249">
    <property type="entry name" value="Thioredoxin-like_sf"/>
</dbReference>
<dbReference type="EMBL" id="FUZA01000004">
    <property type="protein sequence ID" value="SKB99157.1"/>
    <property type="molecule type" value="Genomic_DNA"/>
</dbReference>
<dbReference type="InterPro" id="IPR000866">
    <property type="entry name" value="AhpC/TSA"/>
</dbReference>
<dbReference type="Pfam" id="PF14289">
    <property type="entry name" value="DUF4369"/>
    <property type="match status" value="1"/>
</dbReference>
<dbReference type="InterPro" id="IPR025380">
    <property type="entry name" value="DUF4369"/>
</dbReference>
<dbReference type="AlphaFoldDB" id="A0A1T5FSQ5"/>
<dbReference type="GO" id="GO:0016853">
    <property type="term" value="F:isomerase activity"/>
    <property type="evidence" value="ECO:0007669"/>
    <property type="project" value="UniProtKB-KW"/>
</dbReference>
<evidence type="ECO:0000313" key="3">
    <source>
        <dbReference type="EMBL" id="SKB99157.1"/>
    </source>
</evidence>
<accession>A0A1T5FSQ5</accession>
<reference evidence="4" key="1">
    <citation type="submission" date="2017-02" db="EMBL/GenBank/DDBJ databases">
        <authorList>
            <person name="Varghese N."/>
            <person name="Submissions S."/>
        </authorList>
    </citation>
    <scope>NUCLEOTIDE SEQUENCE [LARGE SCALE GENOMIC DNA]</scope>
    <source>
        <strain evidence="4">DSM 22270</strain>
    </source>
</reference>
<dbReference type="RefSeq" id="WP_082216150.1">
    <property type="nucleotide sequence ID" value="NZ_FUZA01000004.1"/>
</dbReference>
<dbReference type="PANTHER" id="PTHR42852">
    <property type="entry name" value="THIOL:DISULFIDE INTERCHANGE PROTEIN DSBE"/>
    <property type="match status" value="1"/>
</dbReference>
<dbReference type="PROSITE" id="PS51352">
    <property type="entry name" value="THIOREDOXIN_2"/>
    <property type="match status" value="1"/>
</dbReference>
<protein>
    <submittedName>
        <fullName evidence="3">Thiol-disulfide isomerase or thioredoxin</fullName>
    </submittedName>
</protein>
<dbReference type="STRING" id="651661.SAMN05660293_03373"/>
<dbReference type="Proteomes" id="UP000190897">
    <property type="component" value="Unassembled WGS sequence"/>
</dbReference>
<feature type="chain" id="PRO_5012617394" evidence="1">
    <location>
        <begin position="21"/>
        <end position="467"/>
    </location>
</feature>
<keyword evidence="4" id="KW-1185">Reference proteome</keyword>
<dbReference type="InterPro" id="IPR033395">
    <property type="entry name" value="DUF5106"/>
</dbReference>
<dbReference type="PANTHER" id="PTHR42852:SF13">
    <property type="entry name" value="PROTEIN DIPZ"/>
    <property type="match status" value="1"/>
</dbReference>
<dbReference type="Gene3D" id="3.40.30.10">
    <property type="entry name" value="Glutaredoxin"/>
    <property type="match status" value="1"/>
</dbReference>
<name>A0A1T5FSQ5_9BACT</name>
<dbReference type="OrthoDB" id="6399635at2"/>
<proteinExistence type="predicted"/>
<feature type="signal peptide" evidence="1">
    <location>
        <begin position="1"/>
        <end position="20"/>
    </location>
</feature>